<dbReference type="CDD" id="cd07377">
    <property type="entry name" value="WHTH_GntR"/>
    <property type="match status" value="1"/>
</dbReference>
<dbReference type="InterPro" id="IPR036388">
    <property type="entry name" value="WH-like_DNA-bd_sf"/>
</dbReference>
<accession>A0ABS4X3H9</accession>
<dbReference type="Pfam" id="PF07702">
    <property type="entry name" value="UTRA"/>
    <property type="match status" value="1"/>
</dbReference>
<dbReference type="Gene3D" id="3.40.1410.10">
    <property type="entry name" value="Chorismate lyase-like"/>
    <property type="match status" value="1"/>
</dbReference>
<evidence type="ECO:0000313" key="5">
    <source>
        <dbReference type="EMBL" id="MBP2382953.1"/>
    </source>
</evidence>
<evidence type="ECO:0000313" key="6">
    <source>
        <dbReference type="Proteomes" id="UP001519290"/>
    </source>
</evidence>
<keyword evidence="3" id="KW-0804">Transcription</keyword>
<comment type="caution">
    <text evidence="5">The sequence shown here is derived from an EMBL/GenBank/DDBJ whole genome shotgun (WGS) entry which is preliminary data.</text>
</comment>
<dbReference type="Gene3D" id="1.10.10.10">
    <property type="entry name" value="Winged helix-like DNA-binding domain superfamily/Winged helix DNA-binding domain"/>
    <property type="match status" value="1"/>
</dbReference>
<protein>
    <submittedName>
        <fullName evidence="5">GntR family transcriptional regulator</fullName>
    </submittedName>
</protein>
<dbReference type="InterPro" id="IPR050679">
    <property type="entry name" value="Bact_HTH_transcr_reg"/>
</dbReference>
<organism evidence="5 6">
    <name type="scientific">Brachybacterium sacelli</name>
    <dbReference type="NCBI Taxonomy" id="173364"/>
    <lineage>
        <taxon>Bacteria</taxon>
        <taxon>Bacillati</taxon>
        <taxon>Actinomycetota</taxon>
        <taxon>Actinomycetes</taxon>
        <taxon>Micrococcales</taxon>
        <taxon>Dermabacteraceae</taxon>
        <taxon>Brachybacterium</taxon>
    </lineage>
</organism>
<keyword evidence="6" id="KW-1185">Reference proteome</keyword>
<evidence type="ECO:0000256" key="3">
    <source>
        <dbReference type="ARBA" id="ARBA00023163"/>
    </source>
</evidence>
<dbReference type="PROSITE" id="PS50949">
    <property type="entry name" value="HTH_GNTR"/>
    <property type="match status" value="1"/>
</dbReference>
<dbReference type="InterPro" id="IPR011663">
    <property type="entry name" value="UTRA"/>
</dbReference>
<keyword evidence="2" id="KW-0238">DNA-binding</keyword>
<sequence length="244" mass="27339">MSIASTPPPRSQRALYRLVQSDLQRQILSGDLQAGDWLPSEAALCREYGVSATSVRRALLELKRLRLVERYQGRGSVVTANEFRAVSPMLGLGRELRHRGFEVKPEVLCNDIEAADAEVAAPLGIDAGEAVRHIRRRYVADGEAMVLLDHYLVAQPKVDYSEFTGDSLYAFLAVRNALPAHAREQITAINLSNGLPSLLDVPEGQAALMRERTSFSAEGKPVEFTRYFFRTDRYFLELDLEMQE</sequence>
<evidence type="ECO:0000256" key="2">
    <source>
        <dbReference type="ARBA" id="ARBA00023125"/>
    </source>
</evidence>
<keyword evidence="1" id="KW-0805">Transcription regulation</keyword>
<dbReference type="SUPFAM" id="SSF46785">
    <property type="entry name" value="Winged helix' DNA-binding domain"/>
    <property type="match status" value="1"/>
</dbReference>
<proteinExistence type="predicted"/>
<reference evidence="5 6" key="1">
    <citation type="submission" date="2021-03" db="EMBL/GenBank/DDBJ databases">
        <title>Sequencing the genomes of 1000 actinobacteria strains.</title>
        <authorList>
            <person name="Klenk H.-P."/>
        </authorList>
    </citation>
    <scope>NUCLEOTIDE SEQUENCE [LARGE SCALE GENOMIC DNA]</scope>
    <source>
        <strain evidence="5 6">DSM 14566</strain>
    </source>
</reference>
<dbReference type="EMBL" id="JAGIOD010000002">
    <property type="protein sequence ID" value="MBP2382953.1"/>
    <property type="molecule type" value="Genomic_DNA"/>
</dbReference>
<evidence type="ECO:0000256" key="1">
    <source>
        <dbReference type="ARBA" id="ARBA00023015"/>
    </source>
</evidence>
<dbReference type="RefSeq" id="WP_209903450.1">
    <property type="nucleotide sequence ID" value="NZ_BAAAJW010000023.1"/>
</dbReference>
<dbReference type="SUPFAM" id="SSF64288">
    <property type="entry name" value="Chorismate lyase-like"/>
    <property type="match status" value="1"/>
</dbReference>
<dbReference type="InterPro" id="IPR036390">
    <property type="entry name" value="WH_DNA-bd_sf"/>
</dbReference>
<evidence type="ECO:0000259" key="4">
    <source>
        <dbReference type="PROSITE" id="PS50949"/>
    </source>
</evidence>
<dbReference type="InterPro" id="IPR000524">
    <property type="entry name" value="Tscrpt_reg_HTH_GntR"/>
</dbReference>
<dbReference type="PANTHER" id="PTHR44846:SF1">
    <property type="entry name" value="MANNOSYL-D-GLYCERATE TRANSPORT_METABOLISM SYSTEM REPRESSOR MNGR-RELATED"/>
    <property type="match status" value="1"/>
</dbReference>
<dbReference type="SMART" id="SM00866">
    <property type="entry name" value="UTRA"/>
    <property type="match status" value="1"/>
</dbReference>
<feature type="domain" description="HTH gntR-type" evidence="4">
    <location>
        <begin position="13"/>
        <end position="81"/>
    </location>
</feature>
<dbReference type="InterPro" id="IPR028978">
    <property type="entry name" value="Chorismate_lyase_/UTRA_dom_sf"/>
</dbReference>
<name>A0ABS4X3H9_9MICO</name>
<gene>
    <name evidence="5" type="ORF">JOF43_002942</name>
</gene>
<dbReference type="Pfam" id="PF00392">
    <property type="entry name" value="GntR"/>
    <property type="match status" value="1"/>
</dbReference>
<dbReference type="Proteomes" id="UP001519290">
    <property type="component" value="Unassembled WGS sequence"/>
</dbReference>
<dbReference type="SMART" id="SM00345">
    <property type="entry name" value="HTH_GNTR"/>
    <property type="match status" value="1"/>
</dbReference>
<dbReference type="PANTHER" id="PTHR44846">
    <property type="entry name" value="MANNOSYL-D-GLYCERATE TRANSPORT/METABOLISM SYSTEM REPRESSOR MNGR-RELATED"/>
    <property type="match status" value="1"/>
</dbReference>